<evidence type="ECO:0000256" key="1">
    <source>
        <dbReference type="SAM" id="Phobius"/>
    </source>
</evidence>
<gene>
    <name evidence="2" type="ORF">DARMORV10_A03P52120.1</name>
</gene>
<accession>A0A816W145</accession>
<protein>
    <submittedName>
        <fullName evidence="2">(rape) hypothetical protein</fullName>
    </submittedName>
</protein>
<organism evidence="2">
    <name type="scientific">Brassica napus</name>
    <name type="common">Rape</name>
    <dbReference type="NCBI Taxonomy" id="3708"/>
    <lineage>
        <taxon>Eukaryota</taxon>
        <taxon>Viridiplantae</taxon>
        <taxon>Streptophyta</taxon>
        <taxon>Embryophyta</taxon>
        <taxon>Tracheophyta</taxon>
        <taxon>Spermatophyta</taxon>
        <taxon>Magnoliopsida</taxon>
        <taxon>eudicotyledons</taxon>
        <taxon>Gunneridae</taxon>
        <taxon>Pentapetalae</taxon>
        <taxon>rosids</taxon>
        <taxon>malvids</taxon>
        <taxon>Brassicales</taxon>
        <taxon>Brassicaceae</taxon>
        <taxon>Brassiceae</taxon>
        <taxon>Brassica</taxon>
    </lineage>
</organism>
<evidence type="ECO:0000313" key="2">
    <source>
        <dbReference type="EMBL" id="CAF2130451.1"/>
    </source>
</evidence>
<keyword evidence="1" id="KW-0472">Membrane</keyword>
<proteinExistence type="predicted"/>
<feature type="transmembrane region" description="Helical" evidence="1">
    <location>
        <begin position="29"/>
        <end position="48"/>
    </location>
</feature>
<dbReference type="Proteomes" id="UP001295469">
    <property type="component" value="Chromosome A03"/>
</dbReference>
<dbReference type="EMBL" id="HG994357">
    <property type="protein sequence ID" value="CAF2130451.1"/>
    <property type="molecule type" value="Genomic_DNA"/>
</dbReference>
<name>A0A816W145_BRANA</name>
<feature type="transmembrane region" description="Helical" evidence="1">
    <location>
        <begin position="6"/>
        <end position="24"/>
    </location>
</feature>
<keyword evidence="1" id="KW-0812">Transmembrane</keyword>
<reference evidence="2" key="1">
    <citation type="submission" date="2021-01" db="EMBL/GenBank/DDBJ databases">
        <authorList>
            <consortium name="Genoscope - CEA"/>
            <person name="William W."/>
        </authorList>
    </citation>
    <scope>NUCLEOTIDE SEQUENCE</scope>
</reference>
<sequence length="49" mass="6030">MSYYRFILYVLLWAVNFVFSSTYMRYNRLGRIVVMCTNLLSIFMLILFF</sequence>
<dbReference type="AlphaFoldDB" id="A0A816W145"/>
<keyword evidence="1" id="KW-1133">Transmembrane helix</keyword>